<protein>
    <submittedName>
        <fullName evidence="1">Uncharacterized protein</fullName>
    </submittedName>
</protein>
<name>A0A8S5PVS5_9CAUD</name>
<evidence type="ECO:0000313" key="1">
    <source>
        <dbReference type="EMBL" id="DAE10587.1"/>
    </source>
</evidence>
<sequence>MIEASLLKKQAALFSYKNYRLTRRTISSVPQYRDWPDKKDSGDRRKLCWIG</sequence>
<reference evidence="1" key="1">
    <citation type="journal article" date="2021" name="Proc. Natl. Acad. Sci. U.S.A.">
        <title>A Catalog of Tens of Thousands of Viruses from Human Metagenomes Reveals Hidden Associations with Chronic Diseases.</title>
        <authorList>
            <person name="Tisza M.J."/>
            <person name="Buck C.B."/>
        </authorList>
    </citation>
    <scope>NUCLEOTIDE SEQUENCE</scope>
    <source>
        <strain evidence="1">CtMb725</strain>
    </source>
</reference>
<accession>A0A8S5PVS5</accession>
<proteinExistence type="predicted"/>
<organism evidence="1">
    <name type="scientific">Myoviridae sp. ctMb725</name>
    <dbReference type="NCBI Taxonomy" id="2825088"/>
    <lineage>
        <taxon>Viruses</taxon>
        <taxon>Duplodnaviria</taxon>
        <taxon>Heunggongvirae</taxon>
        <taxon>Uroviricota</taxon>
        <taxon>Caudoviricetes</taxon>
    </lineage>
</organism>
<dbReference type="EMBL" id="BK015514">
    <property type="protein sequence ID" value="DAE10587.1"/>
    <property type="molecule type" value="Genomic_DNA"/>
</dbReference>